<proteinExistence type="inferred from homology"/>
<sequence length="256" mass="28157">MLYLKILFLAIFLTACSYNNALFAPTGPTNAKINNSPAVQKATMRPYTINGKTYYPTVVNVGDRASGVASWYGPNFHGKKTSNGEVYNMHNMTAAHKTLPMNTIVKVTNLNNKKSVVVRINDRGPFVANRVIDLSKAAATQIGMIQAGTAPVSMEVVGFSGEIKQPSDTKVVQNLPSASVVGGEFMVQIGAFRNIKGANIYQKEHQNIMGYKSIIREYSIDNMAIYRVFLTGFRSEEEARDFIKSGHFEGAYIIRG</sequence>
<organism evidence="8 9">
    <name type="scientific">Campylobacter majalis</name>
    <dbReference type="NCBI Taxonomy" id="2790656"/>
    <lineage>
        <taxon>Bacteria</taxon>
        <taxon>Pseudomonadati</taxon>
        <taxon>Campylobacterota</taxon>
        <taxon>Epsilonproteobacteria</taxon>
        <taxon>Campylobacterales</taxon>
        <taxon>Campylobacteraceae</taxon>
        <taxon>Campylobacter</taxon>
    </lineage>
</organism>
<evidence type="ECO:0000313" key="9">
    <source>
        <dbReference type="Proteomes" id="UP000789803"/>
    </source>
</evidence>
<dbReference type="SUPFAM" id="SSF50685">
    <property type="entry name" value="Barwin-like endoglucanases"/>
    <property type="match status" value="1"/>
</dbReference>
<dbReference type="NCBIfam" id="TIGR00413">
    <property type="entry name" value="rlpA"/>
    <property type="match status" value="1"/>
</dbReference>
<keyword evidence="4" id="KW-0472">Membrane</keyword>
<dbReference type="InterPro" id="IPR009009">
    <property type="entry name" value="RlpA-like_DPBB"/>
</dbReference>
<keyword evidence="3 4" id="KW-0961">Cell wall biogenesis/degradation</keyword>
<evidence type="ECO:0000256" key="6">
    <source>
        <dbReference type="SAM" id="SignalP"/>
    </source>
</evidence>
<comment type="similarity">
    <text evidence="4 5">Belongs to the RlpA family.</text>
</comment>
<dbReference type="Gene3D" id="3.30.70.1070">
    <property type="entry name" value="Sporulation related repeat"/>
    <property type="match status" value="1"/>
</dbReference>
<dbReference type="EC" id="4.2.2.-" evidence="4"/>
<dbReference type="InterPro" id="IPR036680">
    <property type="entry name" value="SPOR-like_sf"/>
</dbReference>
<dbReference type="Proteomes" id="UP000789803">
    <property type="component" value="Unassembled WGS sequence"/>
</dbReference>
<comment type="function">
    <text evidence="4">Lytic transglycosylase with a strong preference for naked glycan strands that lack stem peptides.</text>
</comment>
<evidence type="ECO:0000256" key="2">
    <source>
        <dbReference type="ARBA" id="ARBA00023239"/>
    </source>
</evidence>
<evidence type="ECO:0000256" key="1">
    <source>
        <dbReference type="ARBA" id="ARBA00022729"/>
    </source>
</evidence>
<comment type="subcellular location">
    <subcellularLocation>
        <location evidence="4">Cell membrane</location>
        <topology evidence="4">Lipid-anchor</topology>
    </subcellularLocation>
</comment>
<keyword evidence="2 4" id="KW-0456">Lyase</keyword>
<accession>A0ABN7K982</accession>
<keyword evidence="4" id="KW-1003">Cell membrane</keyword>
<dbReference type="PROSITE" id="PS51724">
    <property type="entry name" value="SPOR"/>
    <property type="match status" value="1"/>
</dbReference>
<dbReference type="Gene3D" id="2.40.40.10">
    <property type="entry name" value="RlpA-like domain"/>
    <property type="match status" value="1"/>
</dbReference>
<comment type="caution">
    <text evidence="8">The sequence shown here is derived from an EMBL/GenBank/DDBJ whole genome shotgun (WGS) entry which is preliminary data.</text>
</comment>
<dbReference type="GO" id="GO:0016829">
    <property type="term" value="F:lyase activity"/>
    <property type="evidence" value="ECO:0007669"/>
    <property type="project" value="UniProtKB-KW"/>
</dbReference>
<dbReference type="InterPro" id="IPR034718">
    <property type="entry name" value="RlpA"/>
</dbReference>
<dbReference type="PANTHER" id="PTHR34183:SF1">
    <property type="entry name" value="ENDOLYTIC PEPTIDOGLYCAN TRANSGLYCOSYLASE RLPA"/>
    <property type="match status" value="1"/>
</dbReference>
<dbReference type="HAMAP" id="MF_02071">
    <property type="entry name" value="RlpA"/>
    <property type="match status" value="1"/>
</dbReference>
<keyword evidence="4" id="KW-0449">Lipoprotein</keyword>
<dbReference type="InterPro" id="IPR012997">
    <property type="entry name" value="RplA"/>
</dbReference>
<reference evidence="8 9" key="1">
    <citation type="submission" date="2020-11" db="EMBL/GenBank/DDBJ databases">
        <authorList>
            <person name="Peeters C."/>
        </authorList>
    </citation>
    <scope>NUCLEOTIDE SEQUENCE [LARGE SCALE GENOMIC DNA]</scope>
    <source>
        <strain evidence="8 9">LMG 7974</strain>
    </source>
</reference>
<dbReference type="Pfam" id="PF03330">
    <property type="entry name" value="DPBB_1"/>
    <property type="match status" value="1"/>
</dbReference>
<feature type="domain" description="SPOR" evidence="7">
    <location>
        <begin position="179"/>
        <end position="256"/>
    </location>
</feature>
<gene>
    <name evidence="4 8" type="primary">rlpA</name>
    <name evidence="8" type="ORF">LMG7974_00334</name>
</gene>
<evidence type="ECO:0000256" key="5">
    <source>
        <dbReference type="RuleBase" id="RU003495"/>
    </source>
</evidence>
<feature type="signal peptide" evidence="6">
    <location>
        <begin position="1"/>
        <end position="21"/>
    </location>
</feature>
<dbReference type="EMBL" id="CAJHOF010000002">
    <property type="protein sequence ID" value="CAD7287455.1"/>
    <property type="molecule type" value="Genomic_DNA"/>
</dbReference>
<dbReference type="PROSITE" id="PS51257">
    <property type="entry name" value="PROKAR_LIPOPROTEIN"/>
    <property type="match status" value="1"/>
</dbReference>
<dbReference type="InterPro" id="IPR007730">
    <property type="entry name" value="SPOR-like_dom"/>
</dbReference>
<keyword evidence="1 6" id="KW-0732">Signal</keyword>
<dbReference type="PANTHER" id="PTHR34183">
    <property type="entry name" value="ENDOLYTIC PEPTIDOGLYCAN TRANSGLYCOSYLASE RLPA"/>
    <property type="match status" value="1"/>
</dbReference>
<keyword evidence="9" id="KW-1185">Reference proteome</keyword>
<evidence type="ECO:0000313" key="8">
    <source>
        <dbReference type="EMBL" id="CAD7287455.1"/>
    </source>
</evidence>
<dbReference type="Pfam" id="PF05036">
    <property type="entry name" value="SPOR"/>
    <property type="match status" value="1"/>
</dbReference>
<dbReference type="SUPFAM" id="SSF110997">
    <property type="entry name" value="Sporulation related repeat"/>
    <property type="match status" value="1"/>
</dbReference>
<keyword evidence="4" id="KW-0564">Palmitate</keyword>
<evidence type="ECO:0000256" key="3">
    <source>
        <dbReference type="ARBA" id="ARBA00023316"/>
    </source>
</evidence>
<evidence type="ECO:0000256" key="4">
    <source>
        <dbReference type="HAMAP-Rule" id="MF_02071"/>
    </source>
</evidence>
<feature type="chain" id="PRO_5047124440" description="Probable endolytic peptidoglycan transglycosylase RlpA" evidence="6">
    <location>
        <begin position="22"/>
        <end position="256"/>
    </location>
</feature>
<name>A0ABN7K982_9BACT</name>
<dbReference type="CDD" id="cd22268">
    <property type="entry name" value="DPBB_RlpA-like"/>
    <property type="match status" value="1"/>
</dbReference>
<dbReference type="InterPro" id="IPR036908">
    <property type="entry name" value="RlpA-like_sf"/>
</dbReference>
<evidence type="ECO:0000259" key="7">
    <source>
        <dbReference type="PROSITE" id="PS51724"/>
    </source>
</evidence>
<protein>
    <recommendedName>
        <fullName evidence="4">Probable endolytic peptidoglycan transglycosylase RlpA</fullName>
        <ecNumber evidence="4">4.2.2.-</ecNumber>
    </recommendedName>
</protein>